<dbReference type="EMBL" id="BKCJ010009160">
    <property type="protein sequence ID" value="GEU85685.1"/>
    <property type="molecule type" value="Genomic_DNA"/>
</dbReference>
<protein>
    <submittedName>
        <fullName evidence="2">Uncharacterized protein</fullName>
    </submittedName>
</protein>
<reference evidence="2" key="1">
    <citation type="journal article" date="2019" name="Sci. Rep.">
        <title>Draft genome of Tanacetum cinerariifolium, the natural source of mosquito coil.</title>
        <authorList>
            <person name="Yamashiro T."/>
            <person name="Shiraishi A."/>
            <person name="Satake H."/>
            <person name="Nakayama K."/>
        </authorList>
    </citation>
    <scope>NUCLEOTIDE SEQUENCE</scope>
</reference>
<dbReference type="AlphaFoldDB" id="A0A6L2NM36"/>
<organism evidence="2">
    <name type="scientific">Tanacetum cinerariifolium</name>
    <name type="common">Dalmatian daisy</name>
    <name type="synonym">Chrysanthemum cinerariifolium</name>
    <dbReference type="NCBI Taxonomy" id="118510"/>
    <lineage>
        <taxon>Eukaryota</taxon>
        <taxon>Viridiplantae</taxon>
        <taxon>Streptophyta</taxon>
        <taxon>Embryophyta</taxon>
        <taxon>Tracheophyta</taxon>
        <taxon>Spermatophyta</taxon>
        <taxon>Magnoliopsida</taxon>
        <taxon>eudicotyledons</taxon>
        <taxon>Gunneridae</taxon>
        <taxon>Pentapetalae</taxon>
        <taxon>asterids</taxon>
        <taxon>campanulids</taxon>
        <taxon>Asterales</taxon>
        <taxon>Asteraceae</taxon>
        <taxon>Asteroideae</taxon>
        <taxon>Anthemideae</taxon>
        <taxon>Anthemidinae</taxon>
        <taxon>Tanacetum</taxon>
    </lineage>
</organism>
<comment type="caution">
    <text evidence="2">The sequence shown here is derived from an EMBL/GenBank/DDBJ whole genome shotgun (WGS) entry which is preliminary data.</text>
</comment>
<accession>A0A6L2NM36</accession>
<evidence type="ECO:0000256" key="1">
    <source>
        <dbReference type="SAM" id="MobiDB-lite"/>
    </source>
</evidence>
<feature type="region of interest" description="Disordered" evidence="1">
    <location>
        <begin position="210"/>
        <end position="282"/>
    </location>
</feature>
<name>A0A6L2NM36_TANCI</name>
<evidence type="ECO:0000313" key="2">
    <source>
        <dbReference type="EMBL" id="GEU85685.1"/>
    </source>
</evidence>
<gene>
    <name evidence="2" type="ORF">Tci_057663</name>
</gene>
<proteinExistence type="predicted"/>
<sequence>MIRICLPQPKSTRLTSPAPVLRVDKTDELILRDTLKVSLVEHKSRKEHEARENVALVEKHLAYEEIEKMVEGQEHVVDDSSIPRNDEHNILGTRLEPMSDKESPEVGNTDVIVHVNVYDEEEEENEITNEMYELKQREKWKNVEESRIIPFPTPIRSLRIHNDLGPYGYFFEHLRAKFMRRKSFVTLADHLHEAMVNSLPTMVNKHIQEQVEKQVPKQVPQTTYRTLAVRPRDQDDPHDDAHTKGEKSAKRQKSSEYETYVSGESFSGQDNEREQDDDEISTKQVLQDIMKEVSLKVDEAKLKKITDEMLRQRCTSRDEHQYHIDQMKNFLKSDIVWESRKEILVSPHPRKTTSIVLSCQRYPEAPALSLINKDLLYLKKGN</sequence>
<feature type="compositionally biased region" description="Basic and acidic residues" evidence="1">
    <location>
        <begin position="230"/>
        <end position="256"/>
    </location>
</feature>